<evidence type="ECO:0000313" key="2">
    <source>
        <dbReference type="Proteomes" id="UP001524473"/>
    </source>
</evidence>
<reference evidence="1 2" key="1">
    <citation type="submission" date="2022-06" db="EMBL/GenBank/DDBJ databases">
        <title>Isolation of gut microbiota from human fecal samples.</title>
        <authorList>
            <person name="Pamer E.G."/>
            <person name="Barat B."/>
            <person name="Waligurski E."/>
            <person name="Medina S."/>
            <person name="Paddock L."/>
            <person name="Mostad J."/>
        </authorList>
    </citation>
    <scope>NUCLEOTIDE SEQUENCE [LARGE SCALE GENOMIC DNA]</scope>
    <source>
        <strain evidence="1 2">DFI.9.73</strain>
    </source>
</reference>
<dbReference type="PANTHER" id="PTHR37822">
    <property type="entry name" value="SPORE PHOTOPRODUCT LYASE-RELATED"/>
    <property type="match status" value="1"/>
</dbReference>
<dbReference type="Gene3D" id="3.40.50.12110">
    <property type="match status" value="1"/>
</dbReference>
<dbReference type="Gene3D" id="3.80.30.30">
    <property type="match status" value="1"/>
</dbReference>
<keyword evidence="1" id="KW-0456">Lyase</keyword>
<protein>
    <submittedName>
        <fullName evidence="1">Spore photoproduct lyase</fullName>
    </submittedName>
</protein>
<proteinExistence type="predicted"/>
<dbReference type="Proteomes" id="UP001524473">
    <property type="component" value="Unassembled WGS sequence"/>
</dbReference>
<dbReference type="GeneID" id="90533385"/>
<dbReference type="InterPro" id="IPR049539">
    <property type="entry name" value="SPL"/>
</dbReference>
<name>A0ABT1S3G7_9FIRM</name>
<accession>A0ABT1S3G7</accession>
<evidence type="ECO:0000313" key="1">
    <source>
        <dbReference type="EMBL" id="MCQ4841482.1"/>
    </source>
</evidence>
<dbReference type="Pfam" id="PF20903">
    <property type="entry name" value="SPL"/>
    <property type="match status" value="1"/>
</dbReference>
<dbReference type="EMBL" id="JANFZH010000051">
    <property type="protein sequence ID" value="MCQ4841482.1"/>
    <property type="molecule type" value="Genomic_DNA"/>
</dbReference>
<dbReference type="RefSeq" id="WP_066866431.1">
    <property type="nucleotide sequence ID" value="NZ_CABKVV010000014.1"/>
</dbReference>
<dbReference type="PANTHER" id="PTHR37822:SF2">
    <property type="entry name" value="SPORE PHOTOPRODUCT LYASE"/>
    <property type="match status" value="1"/>
</dbReference>
<sequence length="331" mass="38095">MKFDAVYYEPDSLSYPLGEQLKEQFSDLPWIPVESHNSIEEMRKKENAEFGRMKRNLVIGIRKTHKYTENHKVSDYLVPYTSSGCSAMCLYCYLVCHYNKCAYLRLFVNREQMLERLIKKGRSSPSPLTFEIGSNSDLILENTITGNLLYTIPRFARENAGMLTFPSKFHMVDSLLELPHEGKVIFRMSVNPQPLIARYELGTSNLKKRIAAVNSMCEAGYPCGLLLAPVMLVEGWKGLYTELLEQLRTGLTEKMQRQMFLEIILMTYSFVHRAINNAAFPNTPDLYDSSLMIGRGKGKYCYRPEARAEAELYLRTEIKRILGNVAIRYIS</sequence>
<comment type="caution">
    <text evidence="1">The sequence shown here is derived from an EMBL/GenBank/DDBJ whole genome shotgun (WGS) entry which is preliminary data.</text>
</comment>
<keyword evidence="2" id="KW-1185">Reference proteome</keyword>
<organism evidence="1 2">
    <name type="scientific">Neglectibacter timonensis</name>
    <dbReference type="NCBI Taxonomy" id="1776382"/>
    <lineage>
        <taxon>Bacteria</taxon>
        <taxon>Bacillati</taxon>
        <taxon>Bacillota</taxon>
        <taxon>Clostridia</taxon>
        <taxon>Eubacteriales</taxon>
        <taxon>Oscillospiraceae</taxon>
        <taxon>Neglectibacter</taxon>
    </lineage>
</organism>
<gene>
    <name evidence="1" type="ORF">NE695_16345</name>
</gene>
<dbReference type="GO" id="GO:0016829">
    <property type="term" value="F:lyase activity"/>
    <property type="evidence" value="ECO:0007669"/>
    <property type="project" value="UniProtKB-KW"/>
</dbReference>